<feature type="transmembrane region" description="Helical" evidence="5">
    <location>
        <begin position="174"/>
        <end position="193"/>
    </location>
</feature>
<evidence type="ECO:0000313" key="7">
    <source>
        <dbReference type="Proteomes" id="UP000269669"/>
    </source>
</evidence>
<dbReference type="InterPro" id="IPR050598">
    <property type="entry name" value="AminoAcid_Transporter"/>
</dbReference>
<evidence type="ECO:0000256" key="2">
    <source>
        <dbReference type="ARBA" id="ARBA00022692"/>
    </source>
</evidence>
<dbReference type="PANTHER" id="PTHR11785">
    <property type="entry name" value="AMINO ACID TRANSPORTER"/>
    <property type="match status" value="1"/>
</dbReference>
<feature type="transmembrane region" description="Helical" evidence="5">
    <location>
        <begin position="434"/>
        <end position="451"/>
    </location>
</feature>
<keyword evidence="7" id="KW-1185">Reference proteome</keyword>
<feature type="transmembrane region" description="Helical" evidence="5">
    <location>
        <begin position="405"/>
        <end position="428"/>
    </location>
</feature>
<keyword evidence="2 5" id="KW-0812">Transmembrane</keyword>
<dbReference type="PIRSF" id="PIRSF006060">
    <property type="entry name" value="AA_transporter"/>
    <property type="match status" value="1"/>
</dbReference>
<dbReference type="PANTHER" id="PTHR11785:SF512">
    <property type="entry name" value="SOBREMESA, ISOFORM B"/>
    <property type="match status" value="1"/>
</dbReference>
<dbReference type="InterPro" id="IPR002293">
    <property type="entry name" value="AA/rel_permease1"/>
</dbReference>
<evidence type="ECO:0000313" key="6">
    <source>
        <dbReference type="EMBL" id="RSL19382.1"/>
    </source>
</evidence>
<feature type="transmembrane region" description="Helical" evidence="5">
    <location>
        <begin position="20"/>
        <end position="41"/>
    </location>
</feature>
<reference evidence="6 7" key="1">
    <citation type="submission" date="2018-12" db="EMBL/GenBank/DDBJ databases">
        <title>Sequencing of bacterial isolates from soil warming experiment in Harvard Forest, Massachusetts, USA.</title>
        <authorList>
            <person name="Deangelis K."/>
        </authorList>
    </citation>
    <scope>NUCLEOTIDE SEQUENCE [LARGE SCALE GENOMIC DNA]</scope>
    <source>
        <strain evidence="6 7">EB153</strain>
    </source>
</reference>
<accession>A0A3R9PWH0</accession>
<dbReference type="Pfam" id="PF13520">
    <property type="entry name" value="AA_permease_2"/>
    <property type="match status" value="1"/>
</dbReference>
<dbReference type="GO" id="GO:0015179">
    <property type="term" value="F:L-amino acid transmembrane transporter activity"/>
    <property type="evidence" value="ECO:0007669"/>
    <property type="project" value="TreeGrafter"/>
</dbReference>
<evidence type="ECO:0000256" key="3">
    <source>
        <dbReference type="ARBA" id="ARBA00022989"/>
    </source>
</evidence>
<name>A0A3R9PWH0_9BACT</name>
<feature type="transmembrane region" description="Helical" evidence="5">
    <location>
        <begin position="343"/>
        <end position="364"/>
    </location>
</feature>
<evidence type="ECO:0000256" key="1">
    <source>
        <dbReference type="ARBA" id="ARBA00004141"/>
    </source>
</evidence>
<evidence type="ECO:0000256" key="5">
    <source>
        <dbReference type="SAM" id="Phobius"/>
    </source>
</evidence>
<feature type="transmembrane region" description="Helical" evidence="5">
    <location>
        <begin position="247"/>
        <end position="272"/>
    </location>
</feature>
<protein>
    <submittedName>
        <fullName evidence="6">Amino acid/polyamine/organocation transporter (APC superfamily)</fullName>
    </submittedName>
</protein>
<gene>
    <name evidence="6" type="ORF">EDE15_5048</name>
</gene>
<comment type="subcellular location">
    <subcellularLocation>
        <location evidence="1">Membrane</location>
        <topology evidence="1">Multi-pass membrane protein</topology>
    </subcellularLocation>
</comment>
<feature type="transmembrane region" description="Helical" evidence="5">
    <location>
        <begin position="292"/>
        <end position="313"/>
    </location>
</feature>
<organism evidence="6 7">
    <name type="scientific">Edaphobacter aggregans</name>
    <dbReference type="NCBI Taxonomy" id="570835"/>
    <lineage>
        <taxon>Bacteria</taxon>
        <taxon>Pseudomonadati</taxon>
        <taxon>Acidobacteriota</taxon>
        <taxon>Terriglobia</taxon>
        <taxon>Terriglobales</taxon>
        <taxon>Acidobacteriaceae</taxon>
        <taxon>Edaphobacter</taxon>
    </lineage>
</organism>
<keyword evidence="3 5" id="KW-1133">Transmembrane helix</keyword>
<dbReference type="AlphaFoldDB" id="A0A3R9PWH0"/>
<dbReference type="GO" id="GO:0016020">
    <property type="term" value="C:membrane"/>
    <property type="evidence" value="ECO:0007669"/>
    <property type="project" value="UniProtKB-SubCell"/>
</dbReference>
<proteinExistence type="predicted"/>
<comment type="caution">
    <text evidence="6">The sequence shown here is derived from an EMBL/GenBank/DDBJ whole genome shotgun (WGS) entry which is preliminary data.</text>
</comment>
<feature type="transmembrane region" description="Helical" evidence="5">
    <location>
        <begin position="370"/>
        <end position="393"/>
    </location>
</feature>
<dbReference type="Gene3D" id="1.20.1740.10">
    <property type="entry name" value="Amino acid/polyamine transporter I"/>
    <property type="match status" value="1"/>
</dbReference>
<dbReference type="EMBL" id="RSDW01000001">
    <property type="protein sequence ID" value="RSL19382.1"/>
    <property type="molecule type" value="Genomic_DNA"/>
</dbReference>
<feature type="transmembrane region" description="Helical" evidence="5">
    <location>
        <begin position="141"/>
        <end position="162"/>
    </location>
</feature>
<evidence type="ECO:0000256" key="4">
    <source>
        <dbReference type="ARBA" id="ARBA00023136"/>
    </source>
</evidence>
<feature type="transmembrane region" description="Helical" evidence="5">
    <location>
        <begin position="53"/>
        <end position="72"/>
    </location>
</feature>
<dbReference type="Proteomes" id="UP000269669">
    <property type="component" value="Unassembled WGS sequence"/>
</dbReference>
<keyword evidence="4 5" id="KW-0472">Membrane</keyword>
<dbReference type="RefSeq" id="WP_260473073.1">
    <property type="nucleotide sequence ID" value="NZ_RSDW01000001.1"/>
</dbReference>
<sequence length="457" mass="49363">MLPSLQPMKETQQELPRVLNASHATSIVVGIIIGSGIFLVPREMMAAVGSSRMVYAVWIVGGLLSLFGSMTYAEIAAARPYYGGEYAFLREAYGDLTGFLYMWTWITVAKPASIATIAAGLARVLGTFAIFSFFAKPAFGSMLWSQIFAIAMTWLITILNILGTRKSGNVQLALTWLKVLLIVVIAAFCFSSSTHGSWQNFATEFTGARGGFAGFMIALIAALWAYDGWSDVTQMAGEIQRPQRSMPIALVGGIAIVGGLYMLTNAAIQYVLPAATIAAADRPAADAMRMIAGHWGAALVSIGMAVSICATFVGSSLSGARVPFAAARDGLFFKQLAHVHPRFRTPSTALILQAVLSSLLLLAIGKFQALFSLAIFAEWFFYALTASTVFVFRHRETNATRPYSVWGYPVLPALFILAAIVLLVFSFADQPRNSLIGTGVILLGIPLHYLLQRRRTA</sequence>
<feature type="transmembrane region" description="Helical" evidence="5">
    <location>
        <begin position="205"/>
        <end position="226"/>
    </location>
</feature>